<protein>
    <submittedName>
        <fullName evidence="1">Uncharacterized protein</fullName>
    </submittedName>
</protein>
<comment type="caution">
    <text evidence="1">The sequence shown here is derived from an EMBL/GenBank/DDBJ whole genome shotgun (WGS) entry which is preliminary data.</text>
</comment>
<sequence length="275" mass="29481">MSSTAQISSASPDRVAELRESLAEVKARVQKASASSQAATLVAVSKLKPASDIAACYELGQRDFGENYVQELEEKAAELQMPDIRWHFIGTLQSNKAKILASIPNIYAIQTVTSAKTATALNKHVPLNRASPLNVLLQVNTSGEDNKSGVPPLSPGHPNAEAELTQLALRIIKDCPRLHLQGLMTIGALTESLASGEHENHDFVALKQTRDLLQEILQTEFPAESGRWGVDGRLLLSMGMSSDFEAALKAGSDIVRVGTSIFGTRPKKVAAVTSS</sequence>
<keyword evidence="2" id="KW-1185">Reference proteome</keyword>
<dbReference type="Proteomes" id="UP001148662">
    <property type="component" value="Unassembled WGS sequence"/>
</dbReference>
<dbReference type="EMBL" id="JANHOG010000333">
    <property type="protein sequence ID" value="KAJ3555428.1"/>
    <property type="molecule type" value="Genomic_DNA"/>
</dbReference>
<evidence type="ECO:0000313" key="1">
    <source>
        <dbReference type="EMBL" id="KAJ3555428.1"/>
    </source>
</evidence>
<name>A0ACC1T8B4_9APHY</name>
<organism evidence="1 2">
    <name type="scientific">Phlebia brevispora</name>
    <dbReference type="NCBI Taxonomy" id="194682"/>
    <lineage>
        <taxon>Eukaryota</taxon>
        <taxon>Fungi</taxon>
        <taxon>Dikarya</taxon>
        <taxon>Basidiomycota</taxon>
        <taxon>Agaricomycotina</taxon>
        <taxon>Agaricomycetes</taxon>
        <taxon>Polyporales</taxon>
        <taxon>Meruliaceae</taxon>
        <taxon>Phlebia</taxon>
    </lineage>
</organism>
<proteinExistence type="predicted"/>
<reference evidence="1" key="1">
    <citation type="submission" date="2022-07" db="EMBL/GenBank/DDBJ databases">
        <title>Genome Sequence of Phlebia brevispora.</title>
        <authorList>
            <person name="Buettner E."/>
        </authorList>
    </citation>
    <scope>NUCLEOTIDE SEQUENCE</scope>
    <source>
        <strain evidence="1">MPL23</strain>
    </source>
</reference>
<evidence type="ECO:0000313" key="2">
    <source>
        <dbReference type="Proteomes" id="UP001148662"/>
    </source>
</evidence>
<gene>
    <name evidence="1" type="ORF">NM688_g2581</name>
</gene>
<accession>A0ACC1T8B4</accession>